<evidence type="ECO:0000313" key="1">
    <source>
        <dbReference type="EMBL" id="GIZ02066.1"/>
    </source>
</evidence>
<dbReference type="Proteomes" id="UP001054945">
    <property type="component" value="Unassembled WGS sequence"/>
</dbReference>
<comment type="caution">
    <text evidence="1">The sequence shown here is derived from an EMBL/GenBank/DDBJ whole genome shotgun (WGS) entry which is preliminary data.</text>
</comment>
<evidence type="ECO:0000313" key="2">
    <source>
        <dbReference type="Proteomes" id="UP001054945"/>
    </source>
</evidence>
<dbReference type="AlphaFoldDB" id="A0AAV4Y6K8"/>
<organism evidence="1 2">
    <name type="scientific">Caerostris extrusa</name>
    <name type="common">Bark spider</name>
    <name type="synonym">Caerostris bankana</name>
    <dbReference type="NCBI Taxonomy" id="172846"/>
    <lineage>
        <taxon>Eukaryota</taxon>
        <taxon>Metazoa</taxon>
        <taxon>Ecdysozoa</taxon>
        <taxon>Arthropoda</taxon>
        <taxon>Chelicerata</taxon>
        <taxon>Arachnida</taxon>
        <taxon>Araneae</taxon>
        <taxon>Araneomorphae</taxon>
        <taxon>Entelegynae</taxon>
        <taxon>Araneoidea</taxon>
        <taxon>Araneidae</taxon>
        <taxon>Caerostris</taxon>
    </lineage>
</organism>
<name>A0AAV4Y6K8_CAEEX</name>
<gene>
    <name evidence="1" type="ORF">CEXT_77501</name>
</gene>
<reference evidence="1 2" key="1">
    <citation type="submission" date="2021-06" db="EMBL/GenBank/DDBJ databases">
        <title>Caerostris extrusa draft genome.</title>
        <authorList>
            <person name="Kono N."/>
            <person name="Arakawa K."/>
        </authorList>
    </citation>
    <scope>NUCLEOTIDE SEQUENCE [LARGE SCALE GENOMIC DNA]</scope>
</reference>
<accession>A0AAV4Y6K8</accession>
<keyword evidence="2" id="KW-1185">Reference proteome</keyword>
<dbReference type="EMBL" id="BPLR01001390">
    <property type="protein sequence ID" value="GIZ02066.1"/>
    <property type="molecule type" value="Genomic_DNA"/>
</dbReference>
<sequence length="158" mass="18140">METAVTGIDIVKIVRTLWRESDELLVMYTMVLPTADFGSIRMLYENGSRSRSVRDVAQRSLTRIHSMLFTQVIEERCPILVPLAPLIMPSKRLLPQTFPPLPRYTVLLLPFQPDVWVAIPVPVTPVLLQHILSGKQSFTDFFINLLNCKKIPTKRWLP</sequence>
<proteinExistence type="predicted"/>
<protein>
    <submittedName>
        <fullName evidence="1">Uncharacterized protein</fullName>
    </submittedName>
</protein>